<dbReference type="InterPro" id="IPR009057">
    <property type="entry name" value="Homeodomain-like_sf"/>
</dbReference>
<keyword evidence="1" id="KW-0805">Transcription regulation</keyword>
<dbReference type="PANTHER" id="PTHR43130">
    <property type="entry name" value="ARAC-FAMILY TRANSCRIPTIONAL REGULATOR"/>
    <property type="match status" value="1"/>
</dbReference>
<accession>A0A4R6SJK5</accession>
<dbReference type="InterPro" id="IPR052158">
    <property type="entry name" value="INH-QAR"/>
</dbReference>
<dbReference type="CDD" id="cd03137">
    <property type="entry name" value="GATase1_AraC_1"/>
    <property type="match status" value="1"/>
</dbReference>
<dbReference type="GO" id="GO:0003700">
    <property type="term" value="F:DNA-binding transcription factor activity"/>
    <property type="evidence" value="ECO:0007669"/>
    <property type="project" value="InterPro"/>
</dbReference>
<evidence type="ECO:0000313" key="5">
    <source>
        <dbReference type="Proteomes" id="UP000295444"/>
    </source>
</evidence>
<reference evidence="4 5" key="1">
    <citation type="submission" date="2019-03" db="EMBL/GenBank/DDBJ databases">
        <title>Genomic Encyclopedia of Type Strains, Phase IV (KMG-IV): sequencing the most valuable type-strain genomes for metagenomic binning, comparative biology and taxonomic classification.</title>
        <authorList>
            <person name="Goeker M."/>
        </authorList>
    </citation>
    <scope>NUCLEOTIDE SEQUENCE [LARGE SCALE GENOMIC DNA]</scope>
    <source>
        <strain evidence="4 5">DSM 45361</strain>
    </source>
</reference>
<dbReference type="PANTHER" id="PTHR43130:SF3">
    <property type="entry name" value="HTH-TYPE TRANSCRIPTIONAL REGULATOR RV1931C"/>
    <property type="match status" value="1"/>
</dbReference>
<organism evidence="4 5">
    <name type="scientific">Labedaea rhizosphaerae</name>
    <dbReference type="NCBI Taxonomy" id="598644"/>
    <lineage>
        <taxon>Bacteria</taxon>
        <taxon>Bacillati</taxon>
        <taxon>Actinomycetota</taxon>
        <taxon>Actinomycetes</taxon>
        <taxon>Pseudonocardiales</taxon>
        <taxon>Pseudonocardiaceae</taxon>
        <taxon>Labedaea</taxon>
    </lineage>
</organism>
<dbReference type="GO" id="GO:0043565">
    <property type="term" value="F:sequence-specific DNA binding"/>
    <property type="evidence" value="ECO:0007669"/>
    <property type="project" value="InterPro"/>
</dbReference>
<dbReference type="Pfam" id="PF01965">
    <property type="entry name" value="DJ-1_PfpI"/>
    <property type="match status" value="1"/>
</dbReference>
<keyword evidence="5" id="KW-1185">Reference proteome</keyword>
<evidence type="ECO:0000259" key="3">
    <source>
        <dbReference type="PROSITE" id="PS01124"/>
    </source>
</evidence>
<keyword evidence="2" id="KW-0804">Transcription</keyword>
<evidence type="ECO:0000313" key="4">
    <source>
        <dbReference type="EMBL" id="TDQ04067.1"/>
    </source>
</evidence>
<dbReference type="Gene3D" id="1.10.10.60">
    <property type="entry name" value="Homeodomain-like"/>
    <property type="match status" value="1"/>
</dbReference>
<evidence type="ECO:0000256" key="2">
    <source>
        <dbReference type="ARBA" id="ARBA00023163"/>
    </source>
</evidence>
<dbReference type="InterPro" id="IPR029062">
    <property type="entry name" value="Class_I_gatase-like"/>
</dbReference>
<dbReference type="PROSITE" id="PS01124">
    <property type="entry name" value="HTH_ARAC_FAMILY_2"/>
    <property type="match status" value="1"/>
</dbReference>
<name>A0A4R6SJK5_LABRH</name>
<dbReference type="SUPFAM" id="SSF46689">
    <property type="entry name" value="Homeodomain-like"/>
    <property type="match status" value="2"/>
</dbReference>
<protein>
    <submittedName>
        <fullName evidence="4">AraC family transcriptional regulator with amidase-like domain</fullName>
    </submittedName>
</protein>
<dbReference type="Gene3D" id="3.40.50.880">
    <property type="match status" value="1"/>
</dbReference>
<sequence>MCKNLAMPPHKVAVLALDEVIGYDLAIPPQILGEAHDDDGNPLYDVRVCGLTTQPHRVSAGYWITPDHGPEALADADSVIIPGTKIVGPRREGTLPDDLRAALATIPPHARIMSICTGAFVLGAAGILDDRPATTHWAYIEEFRALYPKVHIDESVLFVDDGDVLTAAGLSAGVDLCLHVVRLDHGSDVANRVARHCVVPPWREGGQSQFIEQTVPDPGSDGTAPTRAWALRRLGEPLDLAAMAEHARMSVRTFSRRFRAETGLSPGAWLIRERVRHARHLLESTDLPVDRVAETAGLGSAASLRQHMRAELGVAPTAYRRTFRGN</sequence>
<dbReference type="InterPro" id="IPR002818">
    <property type="entry name" value="DJ-1/PfpI"/>
</dbReference>
<comment type="caution">
    <text evidence="4">The sequence shown here is derived from an EMBL/GenBank/DDBJ whole genome shotgun (WGS) entry which is preliminary data.</text>
</comment>
<dbReference type="SMART" id="SM00342">
    <property type="entry name" value="HTH_ARAC"/>
    <property type="match status" value="1"/>
</dbReference>
<dbReference type="SUPFAM" id="SSF52317">
    <property type="entry name" value="Class I glutamine amidotransferase-like"/>
    <property type="match status" value="1"/>
</dbReference>
<dbReference type="EMBL" id="SNXZ01000001">
    <property type="protein sequence ID" value="TDQ04067.1"/>
    <property type="molecule type" value="Genomic_DNA"/>
</dbReference>
<evidence type="ECO:0000256" key="1">
    <source>
        <dbReference type="ARBA" id="ARBA00023015"/>
    </source>
</evidence>
<dbReference type="Pfam" id="PF12833">
    <property type="entry name" value="HTH_18"/>
    <property type="match status" value="1"/>
</dbReference>
<proteinExistence type="predicted"/>
<dbReference type="OrthoDB" id="3660033at2"/>
<dbReference type="Proteomes" id="UP000295444">
    <property type="component" value="Unassembled WGS sequence"/>
</dbReference>
<dbReference type="InterPro" id="IPR018060">
    <property type="entry name" value="HTH_AraC"/>
</dbReference>
<gene>
    <name evidence="4" type="ORF">EV186_1017</name>
</gene>
<dbReference type="AlphaFoldDB" id="A0A4R6SJK5"/>
<feature type="domain" description="HTH araC/xylS-type" evidence="3">
    <location>
        <begin position="224"/>
        <end position="322"/>
    </location>
</feature>